<gene>
    <name evidence="2" type="ORF">LCY76_01395</name>
</gene>
<evidence type="ECO:0000313" key="2">
    <source>
        <dbReference type="EMBL" id="MCK6255300.1"/>
    </source>
</evidence>
<organism evidence="2 3">
    <name type="scientific">Fictibacillus marinisediminis</name>
    <dbReference type="NCBI Taxonomy" id="2878389"/>
    <lineage>
        <taxon>Bacteria</taxon>
        <taxon>Bacillati</taxon>
        <taxon>Bacillota</taxon>
        <taxon>Bacilli</taxon>
        <taxon>Bacillales</taxon>
        <taxon>Fictibacillaceae</taxon>
        <taxon>Fictibacillus</taxon>
    </lineage>
</organism>
<dbReference type="RefSeq" id="WP_248251155.1">
    <property type="nucleotide sequence ID" value="NZ_JAIWJX010000002.1"/>
</dbReference>
<dbReference type="AlphaFoldDB" id="A0A9X1X8T9"/>
<sequence length="58" mass="6997">MNPGFWIWITLGFIAFYYIVRYVSLAKRTEIILESPSVTKHYASIHGSRIKEEEEWRY</sequence>
<comment type="caution">
    <text evidence="2">The sequence shown here is derived from an EMBL/GenBank/DDBJ whole genome shotgun (WGS) entry which is preliminary data.</text>
</comment>
<proteinExistence type="predicted"/>
<dbReference type="EMBL" id="JAIWJX010000002">
    <property type="protein sequence ID" value="MCK6255300.1"/>
    <property type="molecule type" value="Genomic_DNA"/>
</dbReference>
<keyword evidence="3" id="KW-1185">Reference proteome</keyword>
<protein>
    <submittedName>
        <fullName evidence="2">Uncharacterized protein</fullName>
    </submittedName>
</protein>
<accession>A0A9X1X8T9</accession>
<reference evidence="2" key="1">
    <citation type="submission" date="2021-09" db="EMBL/GenBank/DDBJ databases">
        <title>Genome analysis of Fictibacillus sp. KIGAM418 isolated from marine sediment.</title>
        <authorList>
            <person name="Seo M.-J."/>
            <person name="Cho E.-S."/>
            <person name="Hwang C.Y."/>
        </authorList>
    </citation>
    <scope>NUCLEOTIDE SEQUENCE</scope>
    <source>
        <strain evidence="2">KIGAM418</strain>
    </source>
</reference>
<evidence type="ECO:0000313" key="3">
    <source>
        <dbReference type="Proteomes" id="UP001139011"/>
    </source>
</evidence>
<feature type="transmembrane region" description="Helical" evidence="1">
    <location>
        <begin position="6"/>
        <end position="23"/>
    </location>
</feature>
<dbReference type="Proteomes" id="UP001139011">
    <property type="component" value="Unassembled WGS sequence"/>
</dbReference>
<evidence type="ECO:0000256" key="1">
    <source>
        <dbReference type="SAM" id="Phobius"/>
    </source>
</evidence>
<name>A0A9X1X8T9_9BACL</name>
<keyword evidence="1" id="KW-0812">Transmembrane</keyword>
<keyword evidence="1" id="KW-0472">Membrane</keyword>
<keyword evidence="1" id="KW-1133">Transmembrane helix</keyword>